<evidence type="ECO:0000313" key="2">
    <source>
        <dbReference type="Proteomes" id="UP000604475"/>
    </source>
</evidence>
<sequence>MSPRFTSHADVATDKPARYAKQLASHLGRHAQIREEEDGATRIVLGNGGSCLLTSGDGVLTLLAEAPTKVALGQVEDVTGRHLERFGTRAELAVQWRRAPGSEDSGGARARAAGQAVLGRARSAAATRLGRLRQGH</sequence>
<evidence type="ECO:0000313" key="1">
    <source>
        <dbReference type="EMBL" id="MBL7633505.1"/>
    </source>
</evidence>
<dbReference type="EMBL" id="JAEACQ010000384">
    <property type="protein sequence ID" value="MBL7633505.1"/>
    <property type="molecule type" value="Genomic_DNA"/>
</dbReference>
<dbReference type="Proteomes" id="UP000604475">
    <property type="component" value="Unassembled WGS sequence"/>
</dbReference>
<dbReference type="Pfam" id="PF09981">
    <property type="entry name" value="DUF2218"/>
    <property type="match status" value="1"/>
</dbReference>
<organism evidence="1 2">
    <name type="scientific">Frankia nepalensis</name>
    <dbReference type="NCBI Taxonomy" id="1836974"/>
    <lineage>
        <taxon>Bacteria</taxon>
        <taxon>Bacillati</taxon>
        <taxon>Actinomycetota</taxon>
        <taxon>Actinomycetes</taxon>
        <taxon>Frankiales</taxon>
        <taxon>Frankiaceae</taxon>
        <taxon>Frankia</taxon>
    </lineage>
</organism>
<reference evidence="1" key="1">
    <citation type="submission" date="2020-12" db="EMBL/GenBank/DDBJ databases">
        <title>Genomic characterization of non-nitrogen-fixing Frankia strains.</title>
        <authorList>
            <person name="Carlos-Shanley C."/>
            <person name="Guerra T."/>
            <person name="Hahn D."/>
        </authorList>
    </citation>
    <scope>NUCLEOTIDE SEQUENCE</scope>
    <source>
        <strain evidence="1">CN6</strain>
    </source>
</reference>
<keyword evidence="2" id="KW-1185">Reference proteome</keyword>
<gene>
    <name evidence="1" type="ORF">I7412_41400</name>
</gene>
<name>A0A937RRA3_9ACTN</name>
<comment type="caution">
    <text evidence="1">The sequence shown here is derived from an EMBL/GenBank/DDBJ whole genome shotgun (WGS) entry which is preliminary data.</text>
</comment>
<accession>A0A937RRA3</accession>
<dbReference type="AlphaFoldDB" id="A0A937RRA3"/>
<proteinExistence type="predicted"/>
<dbReference type="InterPro" id="IPR014543">
    <property type="entry name" value="UCP028291"/>
</dbReference>
<protein>
    <submittedName>
        <fullName evidence="1">DUF2218 domain-containing protein</fullName>
    </submittedName>
</protein>
<dbReference type="Gene3D" id="3.30.310.50">
    <property type="entry name" value="Alpha-D-phosphohexomutase, C-terminal domain"/>
    <property type="match status" value="1"/>
</dbReference>